<evidence type="ECO:0000259" key="1">
    <source>
        <dbReference type="Pfam" id="PF13638"/>
    </source>
</evidence>
<dbReference type="HOGENOM" id="CLU_1050203_0_0_1"/>
<sequence>MEENSEERAKRLAQLSEKLAVARLEHEVKSLETEVLNILKSSLSKKAFILCVFDASALIDSLKIIKSWIGTKSVKIVIPFSALEELDRLKKGTDIINVNARSVIRFLERFSNNTPDEWTIRMQKPSETVDWLECVPLFSLNSESEGILLKHIMKQKGSCLIESKYTQTITAHKTPRGLRSLICFMVYLQKNVGAEFSSCQLITHNPITIAWAKLFSIKTFTVAQLTSDIALNMKEHIDSKKKYNSLKKRFKSNSAKLSLLYPEKK</sequence>
<feature type="domain" description="PIN" evidence="1">
    <location>
        <begin position="51"/>
        <end position="131"/>
    </location>
</feature>
<proteinExistence type="predicted"/>
<dbReference type="OrthoDB" id="5361617at2759"/>
<organism evidence="2 3">
    <name type="scientific">Pneumocystis murina (strain B123)</name>
    <name type="common">Mouse pneumocystis pneumonia agent</name>
    <name type="synonym">Pneumocystis carinii f. sp. muris</name>
    <dbReference type="NCBI Taxonomy" id="1069680"/>
    <lineage>
        <taxon>Eukaryota</taxon>
        <taxon>Fungi</taxon>
        <taxon>Dikarya</taxon>
        <taxon>Ascomycota</taxon>
        <taxon>Taphrinomycotina</taxon>
        <taxon>Pneumocystomycetes</taxon>
        <taxon>Pneumocystaceae</taxon>
        <taxon>Pneumocystis</taxon>
    </lineage>
</organism>
<evidence type="ECO:0000313" key="3">
    <source>
        <dbReference type="Proteomes" id="UP000011958"/>
    </source>
</evidence>
<dbReference type="AlphaFoldDB" id="M7NV34"/>
<dbReference type="Pfam" id="PF13638">
    <property type="entry name" value="PIN_4"/>
    <property type="match status" value="1"/>
</dbReference>
<dbReference type="EMBL" id="AFWA02000002">
    <property type="protein sequence ID" value="EMR10986.1"/>
    <property type="molecule type" value="Genomic_DNA"/>
</dbReference>
<dbReference type="Gene3D" id="3.40.50.1010">
    <property type="entry name" value="5'-nuclease"/>
    <property type="match status" value="1"/>
</dbReference>
<name>M7NV34_PNEMU</name>
<dbReference type="InterPro" id="IPR002716">
    <property type="entry name" value="PIN_dom"/>
</dbReference>
<gene>
    <name evidence="2" type="ORF">PNEG_00589</name>
</gene>
<protein>
    <recommendedName>
        <fullName evidence="1">PIN domain-containing protein</fullName>
    </recommendedName>
</protein>
<dbReference type="Proteomes" id="UP000011958">
    <property type="component" value="Unassembled WGS sequence"/>
</dbReference>
<evidence type="ECO:0000313" key="2">
    <source>
        <dbReference type="EMBL" id="EMR10986.1"/>
    </source>
</evidence>
<dbReference type="GeneID" id="19894287"/>
<comment type="caution">
    <text evidence="2">The sequence shown here is derived from an EMBL/GenBank/DDBJ whole genome shotgun (WGS) entry which is preliminary data.</text>
</comment>
<keyword evidence="3" id="KW-1185">Reference proteome</keyword>
<reference evidence="3" key="1">
    <citation type="journal article" date="2016" name="Nat. Commun.">
        <title>Genome analysis of three Pneumocystis species reveals adaptation mechanisms to life exclusively in mammalian hosts.</title>
        <authorList>
            <person name="Ma L."/>
            <person name="Chen Z."/>
            <person name="Huang D.W."/>
            <person name="Kutty G."/>
            <person name="Ishihara M."/>
            <person name="Wang H."/>
            <person name="Abouelleil A."/>
            <person name="Bishop L."/>
            <person name="Davey E."/>
            <person name="Deng R."/>
            <person name="Deng X."/>
            <person name="Fan L."/>
            <person name="Fantoni G."/>
            <person name="Fitzgerald M."/>
            <person name="Gogineni E."/>
            <person name="Goldberg J.M."/>
            <person name="Handley G."/>
            <person name="Hu X."/>
            <person name="Huber C."/>
            <person name="Jiao X."/>
            <person name="Jones K."/>
            <person name="Levin J.Z."/>
            <person name="Liu Y."/>
            <person name="Macdonald P."/>
            <person name="Melnikov A."/>
            <person name="Raley C."/>
            <person name="Sassi M."/>
            <person name="Sherman B.T."/>
            <person name="Song X."/>
            <person name="Sykes S."/>
            <person name="Tran B."/>
            <person name="Walsh L."/>
            <person name="Xia Y."/>
            <person name="Yang J."/>
            <person name="Young S."/>
            <person name="Zeng Q."/>
            <person name="Zheng X."/>
            <person name="Stephens R."/>
            <person name="Nusbaum C."/>
            <person name="Birren B.W."/>
            <person name="Azadi P."/>
            <person name="Lempicki R.A."/>
            <person name="Cuomo C.A."/>
            <person name="Kovacs J.A."/>
        </authorList>
    </citation>
    <scope>NUCLEOTIDE SEQUENCE [LARGE SCALE GENOMIC DNA]</scope>
    <source>
        <strain evidence="3">B123</strain>
    </source>
</reference>
<accession>M7NV34</accession>
<dbReference type="VEuPathDB" id="FungiDB:PNEG_00589"/>
<dbReference type="RefSeq" id="XP_007872484.1">
    <property type="nucleotide sequence ID" value="XM_007874293.1"/>
</dbReference>